<evidence type="ECO:0000313" key="2">
    <source>
        <dbReference type="EMBL" id="ACB50849.1"/>
    </source>
</evidence>
<dbReference type="AlphaFoldDB" id="B1WXA5"/>
<feature type="domain" description="AB hydrolase-1" evidence="1">
    <location>
        <begin position="42"/>
        <end position="224"/>
    </location>
</feature>
<accession>B1WXA5</accession>
<dbReference type="Proteomes" id="UP000001203">
    <property type="component" value="Chromosome circular"/>
</dbReference>
<protein>
    <recommendedName>
        <fullName evidence="1">AB hydrolase-1 domain-containing protein</fullName>
    </recommendedName>
</protein>
<dbReference type="RefSeq" id="WP_009544306.1">
    <property type="nucleotide sequence ID" value="NC_010546.1"/>
</dbReference>
<organism evidence="2 3">
    <name type="scientific">Crocosphaera subtropica (strain ATCC 51142 / BH68)</name>
    <name type="common">Cyanothece sp. (strain ATCC 51142)</name>
    <dbReference type="NCBI Taxonomy" id="43989"/>
    <lineage>
        <taxon>Bacteria</taxon>
        <taxon>Bacillati</taxon>
        <taxon>Cyanobacteriota</taxon>
        <taxon>Cyanophyceae</taxon>
        <taxon>Oscillatoriophycideae</taxon>
        <taxon>Chroococcales</taxon>
        <taxon>Aphanothecaceae</taxon>
        <taxon>Crocosphaera</taxon>
        <taxon>Crocosphaera subtropica</taxon>
    </lineage>
</organism>
<evidence type="ECO:0000259" key="1">
    <source>
        <dbReference type="Pfam" id="PF12697"/>
    </source>
</evidence>
<proteinExistence type="predicted"/>
<name>B1WXA5_CROS5</name>
<dbReference type="EMBL" id="CP000806">
    <property type="protein sequence ID" value="ACB50849.1"/>
    <property type="molecule type" value="Genomic_DNA"/>
</dbReference>
<dbReference type="ESTHER" id="cyaa5-b1wxa5">
    <property type="family name" value="6_AlphaBeta_hydrolase"/>
</dbReference>
<dbReference type="Gene3D" id="3.40.50.1820">
    <property type="entry name" value="alpha/beta hydrolase"/>
    <property type="match status" value="1"/>
</dbReference>
<dbReference type="SUPFAM" id="SSF53474">
    <property type="entry name" value="alpha/beta-Hydrolases"/>
    <property type="match status" value="1"/>
</dbReference>
<dbReference type="eggNOG" id="COG0596">
    <property type="taxonomic scope" value="Bacteria"/>
</dbReference>
<sequence length="302" mass="34200">MFMNTIQASKINTQGTIEQYNWPWENEQFQVTYETLGQGNPVLLLPAFSTVSSRTEMTGIAQLLAQHYQVYLLDWLGFGDSQRPAVDYNPQLYHQLLKDFVNATFQKPVIIIAAGHSVGYALDLAKIAPETVSKLILIAPTWRGPLRVMGVPKSIRNLLKNLVRTPIIGQFLYYLNTTPSFLKLMYRRHVYVDSTKLTDEFITNKRNITQQKGARFAPVAFVTGNLDPIETREDVLSLIKSLSQPILTIIAEQSPPYSKQEMEAIREIDQVKTVSLPGTLGIYEEFSELVTEKIKQFLGNSV</sequence>
<dbReference type="Pfam" id="PF12697">
    <property type="entry name" value="Abhydrolase_6"/>
    <property type="match status" value="1"/>
</dbReference>
<dbReference type="InterPro" id="IPR029058">
    <property type="entry name" value="AB_hydrolase_fold"/>
</dbReference>
<dbReference type="KEGG" id="cyt:cce_1499"/>
<gene>
    <name evidence="2" type="ordered locus">cce_1499</name>
</gene>
<dbReference type="PANTHER" id="PTHR47914:SF1">
    <property type="entry name" value="ALPHA_BETA-HYDROLASES SUPERFAMILY PROTEIN"/>
    <property type="match status" value="1"/>
</dbReference>
<dbReference type="OrthoDB" id="6181537at2"/>
<keyword evidence="3" id="KW-1185">Reference proteome</keyword>
<dbReference type="HOGENOM" id="CLU_020336_17_0_3"/>
<evidence type="ECO:0000313" key="3">
    <source>
        <dbReference type="Proteomes" id="UP000001203"/>
    </source>
</evidence>
<dbReference type="PANTHER" id="PTHR47914">
    <property type="entry name" value="ALPHA/BETA-HYDROLASES SUPERFAMILY PROTEIN"/>
    <property type="match status" value="1"/>
</dbReference>
<dbReference type="InterPro" id="IPR000073">
    <property type="entry name" value="AB_hydrolase_1"/>
</dbReference>
<reference evidence="2 3" key="1">
    <citation type="journal article" date="2008" name="Proc. Natl. Acad. Sci. U.S.A.">
        <title>The genome of Cyanothece 51142, a unicellular diazotrophic cyanobacterium important in the marine nitrogen cycle.</title>
        <authorList>
            <person name="Welsh E.A."/>
            <person name="Liberton M."/>
            <person name="Stoeckel J."/>
            <person name="Loh T."/>
            <person name="Elvitigala T."/>
            <person name="Wang C."/>
            <person name="Wollam A."/>
            <person name="Fulton R.S."/>
            <person name="Clifton S.W."/>
            <person name="Jacobs J.M."/>
            <person name="Aurora R."/>
            <person name="Ghosh B.K."/>
            <person name="Sherman L.A."/>
            <person name="Smith R.D."/>
            <person name="Wilson R.K."/>
            <person name="Pakrasi H.B."/>
        </authorList>
    </citation>
    <scope>NUCLEOTIDE SEQUENCE [LARGE SCALE GENOMIC DNA]</scope>
    <source>
        <strain evidence="3">ATCC 51142 / BH68</strain>
    </source>
</reference>
<dbReference type="STRING" id="43989.cce_1499"/>